<dbReference type="SUPFAM" id="SSF48208">
    <property type="entry name" value="Six-hairpin glycosidases"/>
    <property type="match status" value="1"/>
</dbReference>
<evidence type="ECO:0000313" key="5">
    <source>
        <dbReference type="EMBL" id="KEQ22811.1"/>
    </source>
</evidence>
<keyword evidence="3" id="KW-0326">Glycosidase</keyword>
<dbReference type="Proteomes" id="UP000028123">
    <property type="component" value="Unassembled WGS sequence"/>
</dbReference>
<dbReference type="PANTHER" id="PTHR10412">
    <property type="entry name" value="MANNOSYL-OLIGOSACCHARIDE GLUCOSIDASE"/>
    <property type="match status" value="1"/>
</dbReference>
<gene>
    <name evidence="5" type="ORF">ET33_20880</name>
</gene>
<dbReference type="RefSeq" id="WP_036690072.1">
    <property type="nucleotide sequence ID" value="NZ_JNVM01000031.1"/>
</dbReference>
<dbReference type="InterPro" id="IPR008928">
    <property type="entry name" value="6-hairpin_glycosidase_sf"/>
</dbReference>
<evidence type="ECO:0000256" key="1">
    <source>
        <dbReference type="ARBA" id="ARBA00010833"/>
    </source>
</evidence>
<feature type="domain" description="Mannosylglycerate hydrolase MGH1-like glycoside hydrolase" evidence="4">
    <location>
        <begin position="244"/>
        <end position="551"/>
    </location>
</feature>
<dbReference type="OrthoDB" id="9798687at2"/>
<evidence type="ECO:0000259" key="4">
    <source>
        <dbReference type="Pfam" id="PF22422"/>
    </source>
</evidence>
<comment type="caution">
    <text evidence="5">The sequence shown here is derived from an EMBL/GenBank/DDBJ whole genome shotgun (WGS) entry which is preliminary data.</text>
</comment>
<accession>A0A081NWI8</accession>
<dbReference type="GO" id="GO:0006487">
    <property type="term" value="P:protein N-linked glycosylation"/>
    <property type="evidence" value="ECO:0007669"/>
    <property type="project" value="TreeGrafter"/>
</dbReference>
<sequence>MLFDLHTVPFSRFGSYFAFSILPARPDREAGLYLRLVRGGDNDIGAVFRIELLECGQAVPFTCSASPTLLRLEAEEGTAEWCISEPDFIRVRSQGVGVRLTCAPGVYDYAFPLGERGWEFNSFVRERRFLLSPVSGSIREDVRWDGVKAQRLVFDGVPGGDGRLELTLEEYRTVPRPPRPGSFDQGLAQVEGEYAAWLSRMPAVAAVWSEATELAAYITWSCVVQAEGYLPRNAMYMSKNWMTNIWSWDHCFNAMALAAADPDLAWDQFAIFFDRQDDSGMLPDFMNDKYALWNCCKPPIHGWTLRWLMNRSEAVTTERLAEIYEPLARWTQWWFDYRDDDNDGVPQYNHGNDSGWDNSTVFLAAIPVESPDLCAFLILQMETLATVAIRLGRAGEAEQWKRRSQELLTRMIEHFWRGDRFQAVQSGTHAGAVEGDSLMAYLPVVLGKRLPEPILRKLVEGLREEGRFLTAHGFATESVGSPLYAPDGYWRGPIWAPVMLLLVEGLKEAGEEQFAADVARRFCGMAASAGMAENFDALEGRGLRDRAFTWTSSVFLLLAREYGA</sequence>
<protein>
    <recommendedName>
        <fullName evidence="4">Mannosylglycerate hydrolase MGH1-like glycoside hydrolase domain-containing protein</fullName>
    </recommendedName>
</protein>
<dbReference type="GO" id="GO:0004573">
    <property type="term" value="F:Glc3Man9GlcNAc2 oligosaccharide glucosidase activity"/>
    <property type="evidence" value="ECO:0007669"/>
    <property type="project" value="InterPro"/>
</dbReference>
<reference evidence="5 6" key="1">
    <citation type="submission" date="2014-06" db="EMBL/GenBank/DDBJ databases">
        <title>Draft genome sequence of Paenibacillus sp. MSt1.</title>
        <authorList>
            <person name="Aw Y.K."/>
            <person name="Ong K.S."/>
            <person name="Gan H.M."/>
            <person name="Lee S.M."/>
        </authorList>
    </citation>
    <scope>NUCLEOTIDE SEQUENCE [LARGE SCALE GENOMIC DNA]</scope>
    <source>
        <strain evidence="5 6">MSt1</strain>
    </source>
</reference>
<name>A0A081NWI8_9BACL</name>
<dbReference type="InterPro" id="IPR054491">
    <property type="entry name" value="MGH1-like_GH"/>
</dbReference>
<evidence type="ECO:0000256" key="2">
    <source>
        <dbReference type="ARBA" id="ARBA00022801"/>
    </source>
</evidence>
<dbReference type="AlphaFoldDB" id="A0A081NWI8"/>
<evidence type="ECO:0000313" key="6">
    <source>
        <dbReference type="Proteomes" id="UP000028123"/>
    </source>
</evidence>
<dbReference type="GO" id="GO:0009311">
    <property type="term" value="P:oligosaccharide metabolic process"/>
    <property type="evidence" value="ECO:0007669"/>
    <property type="project" value="InterPro"/>
</dbReference>
<dbReference type="InterPro" id="IPR012341">
    <property type="entry name" value="6hp_glycosidase-like_sf"/>
</dbReference>
<evidence type="ECO:0000256" key="3">
    <source>
        <dbReference type="ARBA" id="ARBA00023295"/>
    </source>
</evidence>
<dbReference type="Pfam" id="PF22422">
    <property type="entry name" value="MGH1-like_GH"/>
    <property type="match status" value="1"/>
</dbReference>
<dbReference type="EMBL" id="JNVM01000031">
    <property type="protein sequence ID" value="KEQ22811.1"/>
    <property type="molecule type" value="Genomic_DNA"/>
</dbReference>
<organism evidence="5 6">
    <name type="scientific">Paenibacillus tyrfis</name>
    <dbReference type="NCBI Taxonomy" id="1501230"/>
    <lineage>
        <taxon>Bacteria</taxon>
        <taxon>Bacillati</taxon>
        <taxon>Bacillota</taxon>
        <taxon>Bacilli</taxon>
        <taxon>Bacillales</taxon>
        <taxon>Paenibacillaceae</taxon>
        <taxon>Paenibacillus</taxon>
    </lineage>
</organism>
<dbReference type="InterPro" id="IPR004888">
    <property type="entry name" value="Glycoside_hydrolase_63"/>
</dbReference>
<proteinExistence type="inferred from homology"/>
<keyword evidence="2" id="KW-0378">Hydrolase</keyword>
<dbReference type="Gene3D" id="1.50.10.10">
    <property type="match status" value="1"/>
</dbReference>
<comment type="similarity">
    <text evidence="1">Belongs to the glycosyl hydrolase 63 family.</text>
</comment>
<dbReference type="PANTHER" id="PTHR10412:SF11">
    <property type="entry name" value="MANNOSYL-OLIGOSACCHARIDE GLUCOSIDASE"/>
    <property type="match status" value="1"/>
</dbReference>
<dbReference type="eggNOG" id="COG3408">
    <property type="taxonomic scope" value="Bacteria"/>
</dbReference>
<keyword evidence="6" id="KW-1185">Reference proteome</keyword>